<dbReference type="Gene3D" id="3.10.180.10">
    <property type="entry name" value="2,3-Dihydroxybiphenyl 1,2-Dioxygenase, domain 1"/>
    <property type="match status" value="1"/>
</dbReference>
<proteinExistence type="predicted"/>
<reference evidence="2" key="2">
    <citation type="submission" date="2020-09" db="EMBL/GenBank/DDBJ databases">
        <authorList>
            <person name="Sun Q."/>
            <person name="Sedlacek I."/>
        </authorList>
    </citation>
    <scope>NUCLEOTIDE SEQUENCE</scope>
    <source>
        <strain evidence="2">CCM 7217</strain>
    </source>
</reference>
<reference evidence="2" key="1">
    <citation type="journal article" date="2014" name="Int. J. Syst. Evol. Microbiol.">
        <title>Complete genome sequence of Corynebacterium casei LMG S-19264T (=DSM 44701T), isolated from a smear-ripened cheese.</title>
        <authorList>
            <consortium name="US DOE Joint Genome Institute (JGI-PGF)"/>
            <person name="Walter F."/>
            <person name="Albersmeier A."/>
            <person name="Kalinowski J."/>
            <person name="Ruckert C."/>
        </authorList>
    </citation>
    <scope>NUCLEOTIDE SEQUENCE</scope>
    <source>
        <strain evidence="2">CCM 7217</strain>
    </source>
</reference>
<comment type="caution">
    <text evidence="2">The sequence shown here is derived from an EMBL/GenBank/DDBJ whole genome shotgun (WGS) entry which is preliminary data.</text>
</comment>
<evidence type="ECO:0000313" key="2">
    <source>
        <dbReference type="EMBL" id="GGC68072.1"/>
    </source>
</evidence>
<dbReference type="InterPro" id="IPR004360">
    <property type="entry name" value="Glyas_Fos-R_dOase_dom"/>
</dbReference>
<evidence type="ECO:0000259" key="1">
    <source>
        <dbReference type="PROSITE" id="PS51819"/>
    </source>
</evidence>
<gene>
    <name evidence="2" type="ORF">GCM10007209_32680</name>
</gene>
<organism evidence="2 3">
    <name type="scientific">Haloferax sulfurifontis</name>
    <dbReference type="NCBI Taxonomy" id="255616"/>
    <lineage>
        <taxon>Archaea</taxon>
        <taxon>Methanobacteriati</taxon>
        <taxon>Methanobacteriota</taxon>
        <taxon>Stenosarchaea group</taxon>
        <taxon>Halobacteria</taxon>
        <taxon>Halobacteriales</taxon>
        <taxon>Haloferacaceae</taxon>
        <taxon>Haloferax</taxon>
    </lineage>
</organism>
<name>A0A830DVZ2_9EURY</name>
<accession>A0A830DVZ2</accession>
<dbReference type="InterPro" id="IPR037523">
    <property type="entry name" value="VOC_core"/>
</dbReference>
<dbReference type="SUPFAM" id="SSF54593">
    <property type="entry name" value="Glyoxalase/Bleomycin resistance protein/Dihydroxybiphenyl dioxygenase"/>
    <property type="match status" value="1"/>
</dbReference>
<dbReference type="EMBL" id="BMCI01000006">
    <property type="protein sequence ID" value="GGC68072.1"/>
    <property type="molecule type" value="Genomic_DNA"/>
</dbReference>
<protein>
    <recommendedName>
        <fullName evidence="1">VOC domain-containing protein</fullName>
    </recommendedName>
</protein>
<dbReference type="PROSITE" id="PS51819">
    <property type="entry name" value="VOC"/>
    <property type="match status" value="1"/>
</dbReference>
<evidence type="ECO:0000313" key="3">
    <source>
        <dbReference type="Proteomes" id="UP000646833"/>
    </source>
</evidence>
<dbReference type="InterPro" id="IPR029068">
    <property type="entry name" value="Glyas_Bleomycin-R_OHBP_Dase"/>
</dbReference>
<feature type="domain" description="VOC" evidence="1">
    <location>
        <begin position="21"/>
        <end position="145"/>
    </location>
</feature>
<sequence length="149" mass="16232">MAGAQIFTTRGRDSAGMDATAIDHVNLRIPADGLDAAVEFYRDALGFDIENRDRYESGEKPFFSVRLTPVSVIHLRPAENFEPPTETAFDHVAVEFAHDIDELRGHLDAAGVDIDRQLEPLGATGVAPAVYVTDPFGYTLELKAAADDD</sequence>
<dbReference type="Proteomes" id="UP000646833">
    <property type="component" value="Unassembled WGS sequence"/>
</dbReference>
<dbReference type="CDD" id="cd06587">
    <property type="entry name" value="VOC"/>
    <property type="match status" value="1"/>
</dbReference>
<dbReference type="AlphaFoldDB" id="A0A830DVZ2"/>
<dbReference type="Pfam" id="PF00903">
    <property type="entry name" value="Glyoxalase"/>
    <property type="match status" value="1"/>
</dbReference>